<organism evidence="6 7">
    <name type="scientific">Nocardioides panzhihuensis</name>
    <dbReference type="NCBI Taxonomy" id="860243"/>
    <lineage>
        <taxon>Bacteria</taxon>
        <taxon>Bacillati</taxon>
        <taxon>Actinomycetota</taxon>
        <taxon>Actinomycetes</taxon>
        <taxon>Propionibacteriales</taxon>
        <taxon>Nocardioidaceae</taxon>
        <taxon>Nocardioides</taxon>
    </lineage>
</organism>
<evidence type="ECO:0000256" key="2">
    <source>
        <dbReference type="ARBA" id="ARBA00023125"/>
    </source>
</evidence>
<dbReference type="GO" id="GO:0003700">
    <property type="term" value="F:DNA-binding transcription factor activity"/>
    <property type="evidence" value="ECO:0007669"/>
    <property type="project" value="TreeGrafter"/>
</dbReference>
<evidence type="ECO:0000256" key="1">
    <source>
        <dbReference type="ARBA" id="ARBA00023015"/>
    </source>
</evidence>
<dbReference type="AlphaFoldDB" id="A0A7Z0DKM3"/>
<dbReference type="Gene3D" id="1.10.10.10">
    <property type="entry name" value="Winged helix-like DNA-binding domain superfamily/Winged helix DNA-binding domain"/>
    <property type="match status" value="1"/>
</dbReference>
<name>A0A7Z0DKM3_9ACTN</name>
<dbReference type="SUPFAM" id="SSF55781">
    <property type="entry name" value="GAF domain-like"/>
    <property type="match status" value="1"/>
</dbReference>
<evidence type="ECO:0000313" key="6">
    <source>
        <dbReference type="EMBL" id="NYI76996.1"/>
    </source>
</evidence>
<dbReference type="GO" id="GO:0003677">
    <property type="term" value="F:DNA binding"/>
    <property type="evidence" value="ECO:0007669"/>
    <property type="project" value="UniProtKB-KW"/>
</dbReference>
<proteinExistence type="predicted"/>
<dbReference type="InterPro" id="IPR014757">
    <property type="entry name" value="Tscrpt_reg_IclR_C"/>
</dbReference>
<dbReference type="PANTHER" id="PTHR30136">
    <property type="entry name" value="HELIX-TURN-HELIX TRANSCRIPTIONAL REGULATOR, ICLR FAMILY"/>
    <property type="match status" value="1"/>
</dbReference>
<dbReference type="CDD" id="cd00090">
    <property type="entry name" value="HTH_ARSR"/>
    <property type="match status" value="1"/>
</dbReference>
<evidence type="ECO:0000259" key="5">
    <source>
        <dbReference type="PROSITE" id="PS51078"/>
    </source>
</evidence>
<dbReference type="InterPro" id="IPR050707">
    <property type="entry name" value="HTH_MetabolicPath_Reg"/>
</dbReference>
<keyword evidence="7" id="KW-1185">Reference proteome</keyword>
<dbReference type="InterPro" id="IPR005471">
    <property type="entry name" value="Tscrpt_reg_IclR_N"/>
</dbReference>
<dbReference type="PROSITE" id="PS51077">
    <property type="entry name" value="HTH_ICLR"/>
    <property type="match status" value="1"/>
</dbReference>
<accession>A0A7Z0DKM3</accession>
<dbReference type="InterPro" id="IPR011991">
    <property type="entry name" value="ArsR-like_HTH"/>
</dbReference>
<dbReference type="EMBL" id="JACBZR010000001">
    <property type="protein sequence ID" value="NYI76996.1"/>
    <property type="molecule type" value="Genomic_DNA"/>
</dbReference>
<keyword evidence="3" id="KW-0804">Transcription</keyword>
<dbReference type="Gene3D" id="3.30.450.40">
    <property type="match status" value="1"/>
</dbReference>
<feature type="domain" description="IclR-ED" evidence="5">
    <location>
        <begin position="72"/>
        <end position="253"/>
    </location>
</feature>
<dbReference type="RefSeq" id="WP_179657586.1">
    <property type="nucleotide sequence ID" value="NZ_JACBZR010000001.1"/>
</dbReference>
<evidence type="ECO:0000256" key="3">
    <source>
        <dbReference type="ARBA" id="ARBA00023163"/>
    </source>
</evidence>
<evidence type="ECO:0000313" key="7">
    <source>
        <dbReference type="Proteomes" id="UP000564496"/>
    </source>
</evidence>
<dbReference type="SUPFAM" id="SSF46785">
    <property type="entry name" value="Winged helix' DNA-binding domain"/>
    <property type="match status" value="1"/>
</dbReference>
<dbReference type="InterPro" id="IPR036388">
    <property type="entry name" value="WH-like_DNA-bd_sf"/>
</dbReference>
<dbReference type="SMART" id="SM00346">
    <property type="entry name" value="HTH_ICLR"/>
    <property type="match status" value="1"/>
</dbReference>
<dbReference type="PANTHER" id="PTHR30136:SF24">
    <property type="entry name" value="HTH-TYPE TRANSCRIPTIONAL REPRESSOR ALLR"/>
    <property type="match status" value="1"/>
</dbReference>
<keyword evidence="2 6" id="KW-0238">DNA-binding</keyword>
<comment type="caution">
    <text evidence="6">The sequence shown here is derived from an EMBL/GenBank/DDBJ whole genome shotgun (WGS) entry which is preliminary data.</text>
</comment>
<dbReference type="InterPro" id="IPR029016">
    <property type="entry name" value="GAF-like_dom_sf"/>
</dbReference>
<reference evidence="6 7" key="1">
    <citation type="submission" date="2020-07" db="EMBL/GenBank/DDBJ databases">
        <title>Sequencing the genomes of 1000 actinobacteria strains.</title>
        <authorList>
            <person name="Klenk H.-P."/>
        </authorList>
    </citation>
    <scope>NUCLEOTIDE SEQUENCE [LARGE SCALE GENOMIC DNA]</scope>
    <source>
        <strain evidence="6 7">DSM 26487</strain>
    </source>
</reference>
<sequence>MSEANDSAAAKIVALLEALADVDSDERSGLTVAALARALGRDKSVISRQLKPLVEVGLVERDAEGRHTLGWRLFAIAAHAGDQRLLLLAPPVMRRLTQLVRERVHFSIQRGDEAMTILSESPQRAVEAVSWVGRTTPLTCTSSGRALLFDHSEDEIRSVFADSFHVGAGRQAPADIDDMLRRLQRAKAQGLAIVEGEFDDDISGIAAPVRDVHGRIIGALNLSAPSYRMKDIKVSAARSLQNAAAHLSGLLSSPPTSRAG</sequence>
<gene>
    <name evidence="6" type="ORF">BJ988_001644</name>
</gene>
<keyword evidence="1" id="KW-0805">Transcription regulation</keyword>
<dbReference type="Pfam" id="PF01614">
    <property type="entry name" value="IclR_C"/>
    <property type="match status" value="1"/>
</dbReference>
<dbReference type="PROSITE" id="PS51078">
    <property type="entry name" value="ICLR_ED"/>
    <property type="match status" value="1"/>
</dbReference>
<feature type="domain" description="HTH iclR-type" evidence="4">
    <location>
        <begin position="6"/>
        <end position="71"/>
    </location>
</feature>
<dbReference type="GO" id="GO:0045892">
    <property type="term" value="P:negative regulation of DNA-templated transcription"/>
    <property type="evidence" value="ECO:0007669"/>
    <property type="project" value="TreeGrafter"/>
</dbReference>
<dbReference type="Proteomes" id="UP000564496">
    <property type="component" value="Unassembled WGS sequence"/>
</dbReference>
<evidence type="ECO:0000259" key="4">
    <source>
        <dbReference type="PROSITE" id="PS51077"/>
    </source>
</evidence>
<protein>
    <submittedName>
        <fullName evidence="6">DNA-binding IclR family transcriptional regulator</fullName>
    </submittedName>
</protein>
<dbReference type="InterPro" id="IPR036390">
    <property type="entry name" value="WH_DNA-bd_sf"/>
</dbReference>
<dbReference type="Pfam" id="PF12840">
    <property type="entry name" value="HTH_20"/>
    <property type="match status" value="1"/>
</dbReference>